<dbReference type="EMBL" id="JAAKZH010000002">
    <property type="protein sequence ID" value="NGO63242.1"/>
    <property type="molecule type" value="Genomic_DNA"/>
</dbReference>
<name>A0A6M1RPL6_9HYPH</name>
<dbReference type="CDD" id="cd00051">
    <property type="entry name" value="EFh"/>
    <property type="match status" value="1"/>
</dbReference>
<gene>
    <name evidence="3" type="ORF">G6N76_06115</name>
</gene>
<keyword evidence="4" id="KW-1185">Reference proteome</keyword>
<evidence type="ECO:0000313" key="4">
    <source>
        <dbReference type="Proteomes" id="UP000477849"/>
    </source>
</evidence>
<dbReference type="AlphaFoldDB" id="A0A6M1RPL6"/>
<reference evidence="3 4" key="1">
    <citation type="submission" date="2020-02" db="EMBL/GenBank/DDBJ databases">
        <title>Genome sequence of the type strain CCBAU10050 of Rhizobium daejeonense.</title>
        <authorList>
            <person name="Gao J."/>
            <person name="Sun J."/>
        </authorList>
    </citation>
    <scope>NUCLEOTIDE SEQUENCE [LARGE SCALE GENOMIC DNA]</scope>
    <source>
        <strain evidence="3 4">CCBAU10050</strain>
    </source>
</reference>
<dbReference type="RefSeq" id="WP_163906208.1">
    <property type="nucleotide sequence ID" value="NZ_CP048427.1"/>
</dbReference>
<dbReference type="Proteomes" id="UP000477849">
    <property type="component" value="Unassembled WGS sequence"/>
</dbReference>
<feature type="region of interest" description="Disordered" evidence="1">
    <location>
        <begin position="35"/>
        <end position="57"/>
    </location>
</feature>
<dbReference type="Pfam" id="PF13202">
    <property type="entry name" value="EF-hand_5"/>
    <property type="match status" value="1"/>
</dbReference>
<feature type="compositionally biased region" description="Polar residues" evidence="1">
    <location>
        <begin position="45"/>
        <end position="57"/>
    </location>
</feature>
<dbReference type="GO" id="GO:0005509">
    <property type="term" value="F:calcium ion binding"/>
    <property type="evidence" value="ECO:0007669"/>
    <property type="project" value="InterPro"/>
</dbReference>
<comment type="caution">
    <text evidence="3">The sequence shown here is derived from an EMBL/GenBank/DDBJ whole genome shotgun (WGS) entry which is preliminary data.</text>
</comment>
<dbReference type="Gene3D" id="1.10.238.10">
    <property type="entry name" value="EF-hand"/>
    <property type="match status" value="1"/>
</dbReference>
<protein>
    <submittedName>
        <fullName evidence="3">EF-hand domain-containing protein</fullName>
    </submittedName>
</protein>
<dbReference type="Pfam" id="PF13499">
    <property type="entry name" value="EF-hand_7"/>
    <property type="match status" value="1"/>
</dbReference>
<dbReference type="PROSITE" id="PS00018">
    <property type="entry name" value="EF_HAND_1"/>
    <property type="match status" value="2"/>
</dbReference>
<proteinExistence type="predicted"/>
<evidence type="ECO:0000313" key="3">
    <source>
        <dbReference type="EMBL" id="NGO63242.1"/>
    </source>
</evidence>
<dbReference type="PROSITE" id="PS50222">
    <property type="entry name" value="EF_HAND_2"/>
    <property type="match status" value="1"/>
</dbReference>
<evidence type="ECO:0000259" key="2">
    <source>
        <dbReference type="PROSITE" id="PS50222"/>
    </source>
</evidence>
<dbReference type="InterPro" id="IPR002048">
    <property type="entry name" value="EF_hand_dom"/>
</dbReference>
<accession>A0A6M1RPL6</accession>
<evidence type="ECO:0000256" key="1">
    <source>
        <dbReference type="SAM" id="MobiDB-lite"/>
    </source>
</evidence>
<dbReference type="InterPro" id="IPR011992">
    <property type="entry name" value="EF-hand-dom_pair"/>
</dbReference>
<sequence>MTSISLPVSGASAYSTSLGYLDTNGDGVVSADEVAAASESKRTQDPTVENENAATGVSSQVTGGVMAMLLAGSEDGGFAEKPSPKELFAAIDADGDGSVTQAEYVAARPGDMSEEDAAALFAELDPEGTGSLSESQFVTAMEANRTVGVSSAAEDEDGDTVSLLDVLAEMQSVIAAYQANAAGDIDDTETTVRATV</sequence>
<dbReference type="SUPFAM" id="SSF47473">
    <property type="entry name" value="EF-hand"/>
    <property type="match status" value="1"/>
</dbReference>
<feature type="domain" description="EF-hand" evidence="2">
    <location>
        <begin position="79"/>
        <end position="114"/>
    </location>
</feature>
<organism evidence="3 4">
    <name type="scientific">Rhizobium daejeonense</name>
    <dbReference type="NCBI Taxonomy" id="240521"/>
    <lineage>
        <taxon>Bacteria</taxon>
        <taxon>Pseudomonadati</taxon>
        <taxon>Pseudomonadota</taxon>
        <taxon>Alphaproteobacteria</taxon>
        <taxon>Hyphomicrobiales</taxon>
        <taxon>Rhizobiaceae</taxon>
        <taxon>Rhizobium/Agrobacterium group</taxon>
        <taxon>Rhizobium</taxon>
    </lineage>
</organism>
<dbReference type="InterPro" id="IPR018247">
    <property type="entry name" value="EF_Hand_1_Ca_BS"/>
</dbReference>